<evidence type="ECO:0000313" key="2">
    <source>
        <dbReference type="EMBL" id="KAF5472107.1"/>
    </source>
</evidence>
<organism evidence="2 3">
    <name type="scientific">Juglans regia</name>
    <name type="common">English walnut</name>
    <dbReference type="NCBI Taxonomy" id="51240"/>
    <lineage>
        <taxon>Eukaryota</taxon>
        <taxon>Viridiplantae</taxon>
        <taxon>Streptophyta</taxon>
        <taxon>Embryophyta</taxon>
        <taxon>Tracheophyta</taxon>
        <taxon>Spermatophyta</taxon>
        <taxon>Magnoliopsida</taxon>
        <taxon>eudicotyledons</taxon>
        <taxon>Gunneridae</taxon>
        <taxon>Pentapetalae</taxon>
        <taxon>rosids</taxon>
        <taxon>fabids</taxon>
        <taxon>Fagales</taxon>
        <taxon>Juglandaceae</taxon>
        <taxon>Juglans</taxon>
    </lineage>
</organism>
<evidence type="ECO:0000313" key="3">
    <source>
        <dbReference type="Proteomes" id="UP000619265"/>
    </source>
</evidence>
<dbReference type="Proteomes" id="UP000619265">
    <property type="component" value="Unassembled WGS sequence"/>
</dbReference>
<feature type="non-terminal residue" evidence="2">
    <location>
        <position position="146"/>
    </location>
</feature>
<reference evidence="2" key="1">
    <citation type="submission" date="2015-10" db="EMBL/GenBank/DDBJ databases">
        <authorList>
            <person name="Martinez-Garcia P.J."/>
            <person name="Crepeau M.W."/>
            <person name="Puiu D."/>
            <person name="Gonzalez-Ibeas D."/>
            <person name="Whalen J."/>
            <person name="Stevens K."/>
            <person name="Paul R."/>
            <person name="Butterfield T."/>
            <person name="Britton M."/>
            <person name="Reagan R."/>
            <person name="Chakraborty S."/>
            <person name="Walawage S.L."/>
            <person name="Vasquez-Gross H.A."/>
            <person name="Cardeno C."/>
            <person name="Famula R."/>
            <person name="Pratt K."/>
            <person name="Kuruganti S."/>
            <person name="Aradhya M.K."/>
            <person name="Leslie C.A."/>
            <person name="Dandekar A.M."/>
            <person name="Salzberg S.L."/>
            <person name="Wegrzyn J.L."/>
            <person name="Langley C.H."/>
            <person name="Neale D.B."/>
        </authorList>
    </citation>
    <scope>NUCLEOTIDE SEQUENCE</scope>
    <source>
        <tissue evidence="2">Leaves</tissue>
    </source>
</reference>
<dbReference type="InterPro" id="IPR021094">
    <property type="entry name" value="NPR1/NIM1-like_C"/>
</dbReference>
<evidence type="ECO:0000259" key="1">
    <source>
        <dbReference type="Pfam" id="PF12313"/>
    </source>
</evidence>
<dbReference type="PANTHER" id="PTHR46475">
    <property type="entry name" value="REGULATORY PROTEIN NPR3"/>
    <property type="match status" value="1"/>
</dbReference>
<protein>
    <recommendedName>
        <fullName evidence="1">NPR1/NIM1-like C-terminal domain-containing protein</fullName>
    </recommendedName>
</protein>
<accession>A0A833XVE6</accession>
<dbReference type="Gramene" id="Jr04_07310_p1">
    <property type="protein sequence ID" value="cds.Jr04_07310_p1"/>
    <property type="gene ID" value="Jr04_07310"/>
</dbReference>
<dbReference type="PANTHER" id="PTHR46475:SF2">
    <property type="entry name" value="REGULATORY PROTEIN NPR3"/>
    <property type="match status" value="1"/>
</dbReference>
<dbReference type="AlphaFoldDB" id="A0A833XVE6"/>
<name>A0A833XVE6_JUGRE</name>
<reference evidence="2" key="2">
    <citation type="submission" date="2020-03" db="EMBL/GenBank/DDBJ databases">
        <title>Walnut 2.0.</title>
        <authorList>
            <person name="Marrano A."/>
            <person name="Britton M."/>
            <person name="Zimin A.V."/>
            <person name="Zaini P.A."/>
            <person name="Workman R."/>
            <person name="Puiu D."/>
            <person name="Bianco L."/>
            <person name="Allen B.J."/>
            <person name="Troggio M."/>
            <person name="Leslie C.A."/>
            <person name="Timp W."/>
            <person name="Dendekar A."/>
            <person name="Salzberg S.L."/>
            <person name="Neale D.B."/>
        </authorList>
    </citation>
    <scope>NUCLEOTIDE SEQUENCE</scope>
    <source>
        <tissue evidence="2">Leaves</tissue>
    </source>
</reference>
<sequence length="146" mass="16373">LRKLPFHFSLHAAAHNQPSQPPTARCVADYHAKTEQGQEANKDRICIDVLEREMRRNPMAGDASISSETVADDLHMKLLYLENRVAFSRLFFPTEAMLAFDVAHAETISEFAGISASKGSTGNLWAVNLNETPIMQNKRLLLELKH</sequence>
<feature type="domain" description="NPR1/NIM1-like C-terminal" evidence="1">
    <location>
        <begin position="28"/>
        <end position="144"/>
    </location>
</feature>
<dbReference type="GO" id="GO:0009862">
    <property type="term" value="P:systemic acquired resistance, salicylic acid mediated signaling pathway"/>
    <property type="evidence" value="ECO:0007669"/>
    <property type="project" value="InterPro"/>
</dbReference>
<dbReference type="GO" id="GO:2000031">
    <property type="term" value="P:regulation of salicylic acid mediated signaling pathway"/>
    <property type="evidence" value="ECO:0007669"/>
    <property type="project" value="InterPro"/>
</dbReference>
<dbReference type="GO" id="GO:2000022">
    <property type="term" value="P:regulation of jasmonic acid mediated signaling pathway"/>
    <property type="evidence" value="ECO:0007669"/>
    <property type="project" value="InterPro"/>
</dbReference>
<proteinExistence type="predicted"/>
<dbReference type="EMBL" id="LIHL02000004">
    <property type="protein sequence ID" value="KAF5472107.1"/>
    <property type="molecule type" value="Genomic_DNA"/>
</dbReference>
<gene>
    <name evidence="2" type="ORF">F2P56_008847</name>
</gene>
<dbReference type="Pfam" id="PF12313">
    <property type="entry name" value="NPR1_like_C"/>
    <property type="match status" value="1"/>
</dbReference>
<comment type="caution">
    <text evidence="2">The sequence shown here is derived from an EMBL/GenBank/DDBJ whole genome shotgun (WGS) entry which is preliminary data.</text>
</comment>
<dbReference type="InterPro" id="IPR044292">
    <property type="entry name" value="NPR"/>
</dbReference>